<dbReference type="EMBL" id="NHYD01002175">
    <property type="protein sequence ID" value="PPQ88030.1"/>
    <property type="molecule type" value="Genomic_DNA"/>
</dbReference>
<comment type="caution">
    <text evidence="1">The sequence shown here is derived from an EMBL/GenBank/DDBJ whole genome shotgun (WGS) entry which is preliminary data.</text>
</comment>
<gene>
    <name evidence="1" type="ORF">CVT25_001004</name>
</gene>
<organism evidence="1 2">
    <name type="scientific">Psilocybe cyanescens</name>
    <dbReference type="NCBI Taxonomy" id="93625"/>
    <lineage>
        <taxon>Eukaryota</taxon>
        <taxon>Fungi</taxon>
        <taxon>Dikarya</taxon>
        <taxon>Basidiomycota</taxon>
        <taxon>Agaricomycotina</taxon>
        <taxon>Agaricomycetes</taxon>
        <taxon>Agaricomycetidae</taxon>
        <taxon>Agaricales</taxon>
        <taxon>Agaricineae</taxon>
        <taxon>Strophariaceae</taxon>
        <taxon>Psilocybe</taxon>
    </lineage>
</organism>
<name>A0A409XBC1_PSICY</name>
<accession>A0A409XBC1</accession>
<evidence type="ECO:0008006" key="3">
    <source>
        <dbReference type="Google" id="ProtNLM"/>
    </source>
</evidence>
<dbReference type="InParanoid" id="A0A409XBC1"/>
<dbReference type="OrthoDB" id="163438at2759"/>
<feature type="non-terminal residue" evidence="1">
    <location>
        <position position="1"/>
    </location>
</feature>
<protein>
    <recommendedName>
        <fullName evidence="3">Fungal N-terminal domain-containing protein</fullName>
    </recommendedName>
</protein>
<evidence type="ECO:0000313" key="1">
    <source>
        <dbReference type="EMBL" id="PPQ88030.1"/>
    </source>
</evidence>
<dbReference type="STRING" id="93625.A0A409XBC1"/>
<sequence length="260" mass="28991">SDDDIAKFLDKVDADASILPQTEAVLGTASTLGQVLKLTKAIMDQLSKAHPILSASWIAVSSAYQLIQETGVHDDLIQELSKMLREMLATAVAVPDLPQIPNTDNVIEEISRQSLQVASLIHEYTKSSFAKRTVKIQLNERTVKIQLNGIKSHISQCQRECAALKERLHNRIQLDTHAQAKQIGQKLDVIKDDALAAKISNWLSSPDTSKILNETDEKHQDGTCVWFLEGEQFLKWQKSPGFLWIKGKGELLCEHSKLDC</sequence>
<proteinExistence type="predicted"/>
<dbReference type="Proteomes" id="UP000283269">
    <property type="component" value="Unassembled WGS sequence"/>
</dbReference>
<reference evidence="1 2" key="1">
    <citation type="journal article" date="2018" name="Evol. Lett.">
        <title>Horizontal gene cluster transfer increased hallucinogenic mushroom diversity.</title>
        <authorList>
            <person name="Reynolds H.T."/>
            <person name="Vijayakumar V."/>
            <person name="Gluck-Thaler E."/>
            <person name="Korotkin H.B."/>
            <person name="Matheny P.B."/>
            <person name="Slot J.C."/>
        </authorList>
    </citation>
    <scope>NUCLEOTIDE SEQUENCE [LARGE SCALE GENOMIC DNA]</scope>
    <source>
        <strain evidence="1 2">2631</strain>
    </source>
</reference>
<evidence type="ECO:0000313" key="2">
    <source>
        <dbReference type="Proteomes" id="UP000283269"/>
    </source>
</evidence>
<dbReference type="AlphaFoldDB" id="A0A409XBC1"/>
<keyword evidence="2" id="KW-1185">Reference proteome</keyword>